<dbReference type="Proteomes" id="UP001070176">
    <property type="component" value="Unassembled WGS sequence"/>
</dbReference>
<comment type="caution">
    <text evidence="1">The sequence shown here is derived from an EMBL/GenBank/DDBJ whole genome shotgun (WGS) entry which is preliminary data.</text>
</comment>
<sequence>MRQYKEYIKDDPNFKKLFENAAMIVGHVYETAYCINKLTKEEFCIFEFLEDPSCSIVGENNDWCLIGGNVLILKTLVDNTLRLVGDFKQIFDLKYIDAYTAQILTDPWSENSEIWQISFDVNKFTQPLTLSKIRDFKEYFDKPYSENIKW</sequence>
<proteinExistence type="predicted"/>
<organism evidence="1 2">
    <name type="scientific">Chryseobacterium luquanense</name>
    <dbReference type="NCBI Taxonomy" id="2983766"/>
    <lineage>
        <taxon>Bacteria</taxon>
        <taxon>Pseudomonadati</taxon>
        <taxon>Bacteroidota</taxon>
        <taxon>Flavobacteriia</taxon>
        <taxon>Flavobacteriales</taxon>
        <taxon>Weeksellaceae</taxon>
        <taxon>Chryseobacterium group</taxon>
        <taxon>Chryseobacterium</taxon>
    </lineage>
</organism>
<accession>A0ABT3XZF5</accession>
<dbReference type="RefSeq" id="WP_267279924.1">
    <property type="nucleotide sequence ID" value="NZ_JAOVZV010000001.1"/>
</dbReference>
<keyword evidence="2" id="KW-1185">Reference proteome</keyword>
<evidence type="ECO:0000313" key="1">
    <source>
        <dbReference type="EMBL" id="MCX8531278.1"/>
    </source>
</evidence>
<gene>
    <name evidence="1" type="ORF">OEA66_02800</name>
</gene>
<evidence type="ECO:0000313" key="2">
    <source>
        <dbReference type="Proteomes" id="UP001070176"/>
    </source>
</evidence>
<protein>
    <submittedName>
        <fullName evidence="1">Uncharacterized protein</fullName>
    </submittedName>
</protein>
<dbReference type="EMBL" id="JAOVZV010000001">
    <property type="protein sequence ID" value="MCX8531278.1"/>
    <property type="molecule type" value="Genomic_DNA"/>
</dbReference>
<name>A0ABT3XZF5_9FLAO</name>
<reference evidence="1" key="1">
    <citation type="submission" date="2022-10" db="EMBL/GenBank/DDBJ databases">
        <title>Chryseobacterium sp. nov., a novel bacterial species.</title>
        <authorList>
            <person name="Cao Y."/>
        </authorList>
    </citation>
    <scope>NUCLEOTIDE SEQUENCE</scope>
    <source>
        <strain evidence="1">KC 927</strain>
    </source>
</reference>